<feature type="domain" description="Tyrosine-protein phosphatase" evidence="5">
    <location>
        <begin position="8"/>
        <end position="190"/>
    </location>
</feature>
<dbReference type="InterPro" id="IPR000387">
    <property type="entry name" value="Tyr_Pase_dom"/>
</dbReference>
<evidence type="ECO:0000256" key="4">
    <source>
        <dbReference type="ARBA" id="ARBA00022912"/>
    </source>
</evidence>
<dbReference type="OrthoDB" id="10252009at2759"/>
<comment type="similarity">
    <text evidence="1">Belongs to the protein-tyrosine phosphatase family. Non-receptor class dual specificity subfamily.</text>
</comment>
<dbReference type="PANTHER" id="PTHR45848">
    <property type="entry name" value="DUAL SPECIFICITY PROTEIN PHOSPHATASE 12 FAMILY MEMBER"/>
    <property type="match status" value="1"/>
</dbReference>
<dbReference type="InterPro" id="IPR020422">
    <property type="entry name" value="TYR_PHOSPHATASE_DUAL_dom"/>
</dbReference>
<dbReference type="GO" id="GO:0008138">
    <property type="term" value="F:protein tyrosine/serine/threonine phosphatase activity"/>
    <property type="evidence" value="ECO:0007669"/>
    <property type="project" value="TreeGrafter"/>
</dbReference>
<evidence type="ECO:0000256" key="1">
    <source>
        <dbReference type="ARBA" id="ARBA00008601"/>
    </source>
</evidence>
<evidence type="ECO:0000256" key="3">
    <source>
        <dbReference type="ARBA" id="ARBA00022801"/>
    </source>
</evidence>
<evidence type="ECO:0000256" key="2">
    <source>
        <dbReference type="ARBA" id="ARBA00013064"/>
    </source>
</evidence>
<evidence type="ECO:0000313" key="7">
    <source>
        <dbReference type="EMBL" id="KAF2195188.1"/>
    </source>
</evidence>
<dbReference type="PROSITE" id="PS50056">
    <property type="entry name" value="TYR_PHOSPHATASE_2"/>
    <property type="match status" value="1"/>
</dbReference>
<dbReference type="GO" id="GO:0004725">
    <property type="term" value="F:protein tyrosine phosphatase activity"/>
    <property type="evidence" value="ECO:0007669"/>
    <property type="project" value="UniProtKB-EC"/>
</dbReference>
<protein>
    <recommendedName>
        <fullName evidence="2">protein-tyrosine-phosphatase</fullName>
        <ecNumber evidence="2">3.1.3.48</ecNumber>
    </recommendedName>
</protein>
<proteinExistence type="inferred from homology"/>
<dbReference type="SMART" id="SM00195">
    <property type="entry name" value="DSPc"/>
    <property type="match status" value="1"/>
</dbReference>
<keyword evidence="3" id="KW-0378">Hydrolase</keyword>
<organism evidence="7 8">
    <name type="scientific">Zopfia rhizophila CBS 207.26</name>
    <dbReference type="NCBI Taxonomy" id="1314779"/>
    <lineage>
        <taxon>Eukaryota</taxon>
        <taxon>Fungi</taxon>
        <taxon>Dikarya</taxon>
        <taxon>Ascomycota</taxon>
        <taxon>Pezizomycotina</taxon>
        <taxon>Dothideomycetes</taxon>
        <taxon>Dothideomycetes incertae sedis</taxon>
        <taxon>Zopfiaceae</taxon>
        <taxon>Zopfia</taxon>
    </lineage>
</organism>
<sequence>MEVFNVASISAIVDVPGLYISDITIPRCPDLLRKHGITHILSLTNQRDRPTIAKELGIQQIHVEIEDNPLEDVLMALEGLCAWIENAISSEFGACGSPSDETEISVKKTAEDDNTESLGSDAVAPQKPRVLVHCLQGVSRSGAVIVAYLMRTRSLDYESALALARGSRSVITPNSGFADQLRLWQQTGYSIYAAPRNDKGSLERKTKPEYEAWRSNRGVLLSRGEEEKQKVMMKSMADMAARFGQRRLELKGKKGTEGTTE</sequence>
<dbReference type="InterPro" id="IPR016130">
    <property type="entry name" value="Tyr_Pase_AS"/>
</dbReference>
<dbReference type="PROSITE" id="PS00383">
    <property type="entry name" value="TYR_PHOSPHATASE_1"/>
    <property type="match status" value="1"/>
</dbReference>
<keyword evidence="8" id="KW-1185">Reference proteome</keyword>
<evidence type="ECO:0000259" key="6">
    <source>
        <dbReference type="PROSITE" id="PS50056"/>
    </source>
</evidence>
<gene>
    <name evidence="7" type="ORF">K469DRAFT_698754</name>
</gene>
<evidence type="ECO:0000313" key="8">
    <source>
        <dbReference type="Proteomes" id="UP000800200"/>
    </source>
</evidence>
<dbReference type="Proteomes" id="UP000800200">
    <property type="component" value="Unassembled WGS sequence"/>
</dbReference>
<feature type="domain" description="Tyrosine specific protein phosphatases" evidence="6">
    <location>
        <begin position="100"/>
        <end position="168"/>
    </location>
</feature>
<dbReference type="Gene3D" id="3.90.190.10">
    <property type="entry name" value="Protein tyrosine phosphatase superfamily"/>
    <property type="match status" value="1"/>
</dbReference>
<dbReference type="SUPFAM" id="SSF52799">
    <property type="entry name" value="(Phosphotyrosine protein) phosphatases II"/>
    <property type="match status" value="1"/>
</dbReference>
<dbReference type="PANTHER" id="PTHR45848:SF4">
    <property type="entry name" value="DUAL SPECIFICITY PROTEIN PHOSPHATASE 12"/>
    <property type="match status" value="1"/>
</dbReference>
<evidence type="ECO:0000259" key="5">
    <source>
        <dbReference type="PROSITE" id="PS50054"/>
    </source>
</evidence>
<dbReference type="EMBL" id="ML994610">
    <property type="protein sequence ID" value="KAF2195188.1"/>
    <property type="molecule type" value="Genomic_DNA"/>
</dbReference>
<reference evidence="7" key="1">
    <citation type="journal article" date="2020" name="Stud. Mycol.">
        <title>101 Dothideomycetes genomes: a test case for predicting lifestyles and emergence of pathogens.</title>
        <authorList>
            <person name="Haridas S."/>
            <person name="Albert R."/>
            <person name="Binder M."/>
            <person name="Bloem J."/>
            <person name="Labutti K."/>
            <person name="Salamov A."/>
            <person name="Andreopoulos B."/>
            <person name="Baker S."/>
            <person name="Barry K."/>
            <person name="Bills G."/>
            <person name="Bluhm B."/>
            <person name="Cannon C."/>
            <person name="Castanera R."/>
            <person name="Culley D."/>
            <person name="Daum C."/>
            <person name="Ezra D."/>
            <person name="Gonzalez J."/>
            <person name="Henrissat B."/>
            <person name="Kuo A."/>
            <person name="Liang C."/>
            <person name="Lipzen A."/>
            <person name="Lutzoni F."/>
            <person name="Magnuson J."/>
            <person name="Mondo S."/>
            <person name="Nolan M."/>
            <person name="Ohm R."/>
            <person name="Pangilinan J."/>
            <person name="Park H.-J."/>
            <person name="Ramirez L."/>
            <person name="Alfaro M."/>
            <person name="Sun H."/>
            <person name="Tritt A."/>
            <person name="Yoshinaga Y."/>
            <person name="Zwiers L.-H."/>
            <person name="Turgeon B."/>
            <person name="Goodwin S."/>
            <person name="Spatafora J."/>
            <person name="Crous P."/>
            <person name="Grigoriev I."/>
        </authorList>
    </citation>
    <scope>NUCLEOTIDE SEQUENCE</scope>
    <source>
        <strain evidence="7">CBS 207.26</strain>
    </source>
</reference>
<accession>A0A6A6EWM8</accession>
<dbReference type="InterPro" id="IPR000340">
    <property type="entry name" value="Dual-sp_phosphatase_cat-dom"/>
</dbReference>
<dbReference type="InterPro" id="IPR029021">
    <property type="entry name" value="Prot-tyrosine_phosphatase-like"/>
</dbReference>
<dbReference type="CDD" id="cd14498">
    <property type="entry name" value="DSP"/>
    <property type="match status" value="1"/>
</dbReference>
<dbReference type="Pfam" id="PF00782">
    <property type="entry name" value="DSPc"/>
    <property type="match status" value="1"/>
</dbReference>
<name>A0A6A6EWM8_9PEZI</name>
<dbReference type="PROSITE" id="PS50054">
    <property type="entry name" value="TYR_PHOSPHATASE_DUAL"/>
    <property type="match status" value="1"/>
</dbReference>
<dbReference type="EC" id="3.1.3.48" evidence="2"/>
<keyword evidence="4" id="KW-0904">Protein phosphatase</keyword>
<dbReference type="AlphaFoldDB" id="A0A6A6EWM8"/>